<dbReference type="Proteomes" id="UP001357485">
    <property type="component" value="Unassembled WGS sequence"/>
</dbReference>
<proteinExistence type="predicted"/>
<protein>
    <submittedName>
        <fullName evidence="1">Transcription-associated protein 1</fullName>
    </submittedName>
</protein>
<sequence length="124" mass="14538">MKFVARTYDAWYIAACTLEETAISPIIDRPAVRESNLDALVEIYANLQEEDLFYGTWRRRCQFIETNAALSYEQNGMWDKAQSMYEAAQIKARTGALPFSQGEYMLWEDHWVLCAQKLQQWEIL</sequence>
<dbReference type="PANTHER" id="PTHR11139:SF1">
    <property type="entry name" value="TRANSFORMATION_TRANSCRIPTION DOMAIN-ASSOCIATED PROTEIN"/>
    <property type="match status" value="1"/>
</dbReference>
<keyword evidence="2" id="KW-1185">Reference proteome</keyword>
<dbReference type="EMBL" id="JAVRRA010012286">
    <property type="protein sequence ID" value="KAK5239251.1"/>
    <property type="molecule type" value="Genomic_DNA"/>
</dbReference>
<evidence type="ECO:0000313" key="1">
    <source>
        <dbReference type="EMBL" id="KAK5239251.1"/>
    </source>
</evidence>
<feature type="non-terminal residue" evidence="1">
    <location>
        <position position="124"/>
    </location>
</feature>
<name>A0ABR0LTQ4_9PEZI</name>
<gene>
    <name evidence="1" type="primary">TRA1_11</name>
    <name evidence="1" type="ORF">LTR16_012119</name>
</gene>
<reference evidence="1 2" key="1">
    <citation type="submission" date="2023-08" db="EMBL/GenBank/DDBJ databases">
        <title>Black Yeasts Isolated from many extreme environments.</title>
        <authorList>
            <person name="Coleine C."/>
            <person name="Stajich J.E."/>
            <person name="Selbmann L."/>
        </authorList>
    </citation>
    <scope>NUCLEOTIDE SEQUENCE [LARGE SCALE GENOMIC DNA]</scope>
    <source>
        <strain evidence="1 2">CCFEE 536</strain>
    </source>
</reference>
<comment type="caution">
    <text evidence="1">The sequence shown here is derived from an EMBL/GenBank/DDBJ whole genome shotgun (WGS) entry which is preliminary data.</text>
</comment>
<evidence type="ECO:0000313" key="2">
    <source>
        <dbReference type="Proteomes" id="UP001357485"/>
    </source>
</evidence>
<organism evidence="1 2">
    <name type="scientific">Cryomyces antarcticus</name>
    <dbReference type="NCBI Taxonomy" id="329879"/>
    <lineage>
        <taxon>Eukaryota</taxon>
        <taxon>Fungi</taxon>
        <taxon>Dikarya</taxon>
        <taxon>Ascomycota</taxon>
        <taxon>Pezizomycotina</taxon>
        <taxon>Dothideomycetes</taxon>
        <taxon>Dothideomycetes incertae sedis</taxon>
        <taxon>Cryomyces</taxon>
    </lineage>
</organism>
<dbReference type="InterPro" id="IPR050517">
    <property type="entry name" value="DDR_Repair_Kinase"/>
</dbReference>
<accession>A0ABR0LTQ4</accession>
<dbReference type="PANTHER" id="PTHR11139">
    <property type="entry name" value="ATAXIA TELANGIECTASIA MUTATED ATM -RELATED"/>
    <property type="match status" value="1"/>
</dbReference>